<sequence length="287" mass="31590">MDMAKAVRIDIITKQTIRPSSPTPQHLRYIKLSLLDQLNFAMSTPILLFYPSKGDTSNIHDHIKEQSQRLKSSLSKALTLFYPLAGKITDNSFVECTDCGIQYTEAQVNCAISDVFERPDNDFLEKLMPIDLSSTLTGAIVQCNFFACGGLVIGVSLSHKITDAASLGTFLGAWATMSLGSPPPHVVLPHFVSDTIIPSMKEPSLLPPPPPLILELTKCKTRRYVLDASKVSILKAKAASKCVQQPTRVEAVTAFFWKCLMTISRSKQSGCAKSSVLTQALNFRRRN</sequence>
<dbReference type="PANTHER" id="PTHR31623:SF117">
    <property type="entry name" value="BAHD ACYLTRANSFERASE"/>
    <property type="match status" value="1"/>
</dbReference>
<comment type="similarity">
    <text evidence="1">Belongs to the plant acyltransferase family.</text>
</comment>
<dbReference type="Gene3D" id="3.30.559.10">
    <property type="entry name" value="Chloramphenicol acetyltransferase-like domain"/>
    <property type="match status" value="2"/>
</dbReference>
<dbReference type="EC" id="2.3.1.150" evidence="4"/>
<dbReference type="InterPro" id="IPR023213">
    <property type="entry name" value="CAT-like_dom_sf"/>
</dbReference>
<dbReference type="EMBL" id="EQ974958">
    <property type="protein sequence ID" value="EEF27926.1"/>
    <property type="molecule type" value="Genomic_DNA"/>
</dbReference>
<name>B9T886_RICCO</name>
<dbReference type="InParanoid" id="B9T886"/>
<dbReference type="Pfam" id="PF02458">
    <property type="entry name" value="Transferase"/>
    <property type="match status" value="1"/>
</dbReference>
<evidence type="ECO:0000256" key="2">
    <source>
        <dbReference type="ARBA" id="ARBA00022679"/>
    </source>
</evidence>
<keyword evidence="3 4" id="KW-0012">Acyltransferase</keyword>
<dbReference type="Proteomes" id="UP000008311">
    <property type="component" value="Unassembled WGS sequence"/>
</dbReference>
<evidence type="ECO:0000256" key="1">
    <source>
        <dbReference type="ARBA" id="ARBA00009861"/>
    </source>
</evidence>
<proteinExistence type="inferred from homology"/>
<evidence type="ECO:0000313" key="5">
    <source>
        <dbReference type="Proteomes" id="UP000008311"/>
    </source>
</evidence>
<dbReference type="GO" id="GO:0047180">
    <property type="term" value="F:salutaridinol 7-O-acetyltransferase activity"/>
    <property type="evidence" value="ECO:0007669"/>
    <property type="project" value="UniProtKB-EC"/>
</dbReference>
<dbReference type="eggNOG" id="ENOG502QQQA">
    <property type="taxonomic scope" value="Eukaryota"/>
</dbReference>
<dbReference type="PANTHER" id="PTHR31623">
    <property type="entry name" value="F21J9.9"/>
    <property type="match status" value="1"/>
</dbReference>
<gene>
    <name evidence="4" type="ORF">RCOM_0063490</name>
</gene>
<keyword evidence="2 4" id="KW-0808">Transferase</keyword>
<organism evidence="4 5">
    <name type="scientific">Ricinus communis</name>
    <name type="common">Castor bean</name>
    <dbReference type="NCBI Taxonomy" id="3988"/>
    <lineage>
        <taxon>Eukaryota</taxon>
        <taxon>Viridiplantae</taxon>
        <taxon>Streptophyta</taxon>
        <taxon>Embryophyta</taxon>
        <taxon>Tracheophyta</taxon>
        <taxon>Spermatophyta</taxon>
        <taxon>Magnoliopsida</taxon>
        <taxon>eudicotyledons</taxon>
        <taxon>Gunneridae</taxon>
        <taxon>Pentapetalae</taxon>
        <taxon>rosids</taxon>
        <taxon>fabids</taxon>
        <taxon>Malpighiales</taxon>
        <taxon>Euphorbiaceae</taxon>
        <taxon>Acalyphoideae</taxon>
        <taxon>Acalypheae</taxon>
        <taxon>Ricinus</taxon>
    </lineage>
</organism>
<protein>
    <submittedName>
        <fullName evidence="4">3'-N-debenzoyl-2'-deoxytaxol N-benzoyltransferase, putative</fullName>
        <ecNumber evidence="4">2.3.1.150</ecNumber>
    </submittedName>
</protein>
<keyword evidence="5" id="KW-1185">Reference proteome</keyword>
<evidence type="ECO:0000313" key="4">
    <source>
        <dbReference type="EMBL" id="EEF27926.1"/>
    </source>
</evidence>
<dbReference type="AlphaFoldDB" id="B9T886"/>
<accession>B9T886</accession>
<evidence type="ECO:0000256" key="3">
    <source>
        <dbReference type="ARBA" id="ARBA00023315"/>
    </source>
</evidence>
<reference evidence="5" key="1">
    <citation type="journal article" date="2010" name="Nat. Biotechnol.">
        <title>Draft genome sequence of the oilseed species Ricinus communis.</title>
        <authorList>
            <person name="Chan A.P."/>
            <person name="Crabtree J."/>
            <person name="Zhao Q."/>
            <person name="Lorenzi H."/>
            <person name="Orvis J."/>
            <person name="Puiu D."/>
            <person name="Melake-Berhan A."/>
            <person name="Jones K.M."/>
            <person name="Redman J."/>
            <person name="Chen G."/>
            <person name="Cahoon E.B."/>
            <person name="Gedil M."/>
            <person name="Stanke M."/>
            <person name="Haas B.J."/>
            <person name="Wortman J.R."/>
            <person name="Fraser-Liggett C.M."/>
            <person name="Ravel J."/>
            <person name="Rabinowicz P.D."/>
        </authorList>
    </citation>
    <scope>NUCLEOTIDE SEQUENCE [LARGE SCALE GENOMIC DNA]</scope>
    <source>
        <strain evidence="5">cv. Hale</strain>
    </source>
</reference>